<keyword evidence="2" id="KW-1185">Reference proteome</keyword>
<protein>
    <submittedName>
        <fullName evidence="1">Uncharacterized protein</fullName>
    </submittedName>
</protein>
<sequence length="46" mass="4460">MVPAATVEGPSEKPRAGVRVRVSGAPVPGAASVGLAHQAEVDAVPA</sequence>
<dbReference type="EMBL" id="JBHSCF010000006">
    <property type="protein sequence ID" value="MFC4185676.1"/>
    <property type="molecule type" value="Genomic_DNA"/>
</dbReference>
<organism evidence="1 2">
    <name type="scientific">Streptomyces flavovirens</name>
    <dbReference type="NCBI Taxonomy" id="52258"/>
    <lineage>
        <taxon>Bacteria</taxon>
        <taxon>Bacillati</taxon>
        <taxon>Actinomycetota</taxon>
        <taxon>Actinomycetes</taxon>
        <taxon>Kitasatosporales</taxon>
        <taxon>Streptomycetaceae</taxon>
        <taxon>Streptomyces</taxon>
    </lineage>
</organism>
<reference evidence="2" key="1">
    <citation type="journal article" date="2019" name="Int. J. Syst. Evol. Microbiol.">
        <title>The Global Catalogue of Microorganisms (GCM) 10K type strain sequencing project: providing services to taxonomists for standard genome sequencing and annotation.</title>
        <authorList>
            <consortium name="The Broad Institute Genomics Platform"/>
            <consortium name="The Broad Institute Genome Sequencing Center for Infectious Disease"/>
            <person name="Wu L."/>
            <person name="Ma J."/>
        </authorList>
    </citation>
    <scope>NUCLEOTIDE SEQUENCE [LARGE SCALE GENOMIC DNA]</scope>
    <source>
        <strain evidence="2">CCM 3243</strain>
    </source>
</reference>
<evidence type="ECO:0000313" key="2">
    <source>
        <dbReference type="Proteomes" id="UP001595871"/>
    </source>
</evidence>
<evidence type="ECO:0000313" key="1">
    <source>
        <dbReference type="EMBL" id="MFC4185676.1"/>
    </source>
</evidence>
<proteinExistence type="predicted"/>
<dbReference type="Proteomes" id="UP001595871">
    <property type="component" value="Unassembled WGS sequence"/>
</dbReference>
<gene>
    <name evidence="1" type="ORF">ACFO3R_04630</name>
</gene>
<comment type="caution">
    <text evidence="1">The sequence shown here is derived from an EMBL/GenBank/DDBJ whole genome shotgun (WGS) entry which is preliminary data.</text>
</comment>
<dbReference type="RefSeq" id="WP_234460232.1">
    <property type="nucleotide sequence ID" value="NZ_JBHSCF010000006.1"/>
</dbReference>
<name>A0ABV8MYT8_9ACTN</name>
<accession>A0ABV8MYT8</accession>